<dbReference type="GO" id="GO:0005840">
    <property type="term" value="C:ribosome"/>
    <property type="evidence" value="ECO:0007669"/>
    <property type="project" value="TreeGrafter"/>
</dbReference>
<evidence type="ECO:0000256" key="7">
    <source>
        <dbReference type="ARBA" id="ARBA00023016"/>
    </source>
</evidence>
<dbReference type="Pfam" id="PF25399">
    <property type="entry name" value="DeaD_dimer"/>
    <property type="match status" value="1"/>
</dbReference>
<evidence type="ECO:0000256" key="5">
    <source>
        <dbReference type="ARBA" id="ARBA00022806"/>
    </source>
</evidence>
<dbReference type="FunFam" id="3.40.50.300:FF:000108">
    <property type="entry name" value="ATP-dependent RNA helicase RhlE"/>
    <property type="match status" value="1"/>
</dbReference>
<dbReference type="OrthoDB" id="9805696at2"/>
<keyword evidence="3 11" id="KW-0547">Nucleotide-binding</keyword>
<dbReference type="Pfam" id="PF00271">
    <property type="entry name" value="Helicase_C"/>
    <property type="match status" value="1"/>
</dbReference>
<accession>A0A3N4ZSN6</accession>
<evidence type="ECO:0000256" key="6">
    <source>
        <dbReference type="ARBA" id="ARBA00022840"/>
    </source>
</evidence>
<dbReference type="PROSITE" id="PS00039">
    <property type="entry name" value="DEAD_ATP_HELICASE"/>
    <property type="match status" value="1"/>
</dbReference>
<dbReference type="InterPro" id="IPR005580">
    <property type="entry name" value="DbpA/CsdA_RNA-bd_dom"/>
</dbReference>
<evidence type="ECO:0000256" key="1">
    <source>
        <dbReference type="ARBA" id="ARBA00012552"/>
    </source>
</evidence>
<dbReference type="PANTHER" id="PTHR47963:SF8">
    <property type="entry name" value="ATP-DEPENDENT RNA HELICASE DEAD"/>
    <property type="match status" value="1"/>
</dbReference>
<dbReference type="CDD" id="cd00268">
    <property type="entry name" value="DEADc"/>
    <property type="match status" value="1"/>
</dbReference>
<gene>
    <name evidence="16" type="ORF">EDD32_3019</name>
</gene>
<evidence type="ECO:0000259" key="13">
    <source>
        <dbReference type="PROSITE" id="PS51192"/>
    </source>
</evidence>
<protein>
    <recommendedName>
        <fullName evidence="1">RNA helicase</fullName>
        <ecNumber evidence="1">3.6.4.13</ecNumber>
    </recommendedName>
</protein>
<dbReference type="SUPFAM" id="SSF52540">
    <property type="entry name" value="P-loop containing nucleoside triphosphate hydrolases"/>
    <property type="match status" value="1"/>
</dbReference>
<proteinExistence type="inferred from homology"/>
<dbReference type="PANTHER" id="PTHR47963">
    <property type="entry name" value="DEAD-BOX ATP-DEPENDENT RNA HELICASE 47, MITOCHONDRIAL"/>
    <property type="match status" value="1"/>
</dbReference>
<dbReference type="CDD" id="cd18787">
    <property type="entry name" value="SF2_C_DEAD"/>
    <property type="match status" value="1"/>
</dbReference>
<dbReference type="GO" id="GO:0003724">
    <property type="term" value="F:RNA helicase activity"/>
    <property type="evidence" value="ECO:0007669"/>
    <property type="project" value="UniProtKB-EC"/>
</dbReference>
<dbReference type="Proteomes" id="UP000280726">
    <property type="component" value="Unassembled WGS sequence"/>
</dbReference>
<evidence type="ECO:0000313" key="16">
    <source>
        <dbReference type="EMBL" id="RPF28492.1"/>
    </source>
</evidence>
<dbReference type="RefSeq" id="WP_123918744.1">
    <property type="nucleotide sequence ID" value="NZ_RKRA01000001.1"/>
</dbReference>
<dbReference type="InterPro" id="IPR012677">
    <property type="entry name" value="Nucleotide-bd_a/b_plait_sf"/>
</dbReference>
<dbReference type="InterPro" id="IPR014014">
    <property type="entry name" value="RNA_helicase_DEAD_Q_motif"/>
</dbReference>
<comment type="similarity">
    <text evidence="8 11">Belongs to the DEAD box helicase family.</text>
</comment>
<dbReference type="GO" id="GO:0016787">
    <property type="term" value="F:hydrolase activity"/>
    <property type="evidence" value="ECO:0007669"/>
    <property type="project" value="UniProtKB-KW"/>
</dbReference>
<keyword evidence="17" id="KW-1185">Reference proteome</keyword>
<dbReference type="SMART" id="SM00490">
    <property type="entry name" value="HELICc"/>
    <property type="match status" value="1"/>
</dbReference>
<keyword evidence="2" id="KW-0963">Cytoplasm</keyword>
<dbReference type="InterPro" id="IPR050547">
    <property type="entry name" value="DEAD_box_RNA_helicases"/>
</dbReference>
<feature type="domain" description="DEAD-box RNA helicase Q" evidence="15">
    <location>
        <begin position="56"/>
        <end position="84"/>
    </location>
</feature>
<keyword evidence="4 11" id="KW-0378">Hydrolase</keyword>
<feature type="domain" description="Helicase C-terminal" evidence="14">
    <location>
        <begin position="285"/>
        <end position="430"/>
    </location>
</feature>
<sequence>MNDFALSRPEAADDALFEALEISDAVASADQAGAPAEAAPAETAPAAAAPLAKAAVTFADLGLPDDLLAAIEDLGFTVPTDIQAEAIPVLLSGRDVVGVAQTGTGKTAAFGLPLLEAVDAWERSVQALVLTPTRELAMQVSDAIASFAHRTKNLTVLPVYGGSSYIPQLRALKDGAQVVVGTPGRVMDLIERRSLDLSGVRFLVLDEADEMLRMGFAEDVEQIASHVPAGRRTALFSATMPAAIKRVADTHLTDPVRVAVTRPASTTATVRQTYAVVPFRHKVGALARVLATTEADAAIVFVRTKGTVEDVAIELAGRGISAAGLSGDVPQKERERLVERLRNGTLDVLVATDVAARGLDVERIGLVVNFDVPREADSYVHRIGRTGRAGRTGTALTFLTPRERGQLRQIEKLTGSTLEEVTLPTPADVSAHRAGKLFGQVAERRGAGRLEMYREALSAHVEETGADLLEVAAALVALSVGDEGPQRRDDEDDRPRTRREEAVDDEGTFVAARFDEGHTSKHGTRGPAERGGRRQRIAGTRYRVEVGHKDGVQPGAIVGAITGEGGLRGSDLGKIDIFPSFSLVEISGDLSPESARRIGAAKVAGRPLKIRPDDGPRAARPAKREHDRPERRPSRPVGPARRPR</sequence>
<evidence type="ECO:0000313" key="17">
    <source>
        <dbReference type="Proteomes" id="UP000280726"/>
    </source>
</evidence>
<dbReference type="Gene3D" id="3.30.70.330">
    <property type="match status" value="1"/>
</dbReference>
<dbReference type="Gene3D" id="3.40.50.300">
    <property type="entry name" value="P-loop containing nucleotide triphosphate hydrolases"/>
    <property type="match status" value="2"/>
</dbReference>
<dbReference type="Pfam" id="PF03880">
    <property type="entry name" value="DbpA"/>
    <property type="match status" value="1"/>
</dbReference>
<dbReference type="GO" id="GO:0005524">
    <property type="term" value="F:ATP binding"/>
    <property type="evidence" value="ECO:0007669"/>
    <property type="project" value="UniProtKB-KW"/>
</dbReference>
<dbReference type="PROSITE" id="PS51195">
    <property type="entry name" value="Q_MOTIF"/>
    <property type="match status" value="1"/>
</dbReference>
<feature type="short sequence motif" description="Q motif" evidence="10">
    <location>
        <begin position="56"/>
        <end position="84"/>
    </location>
</feature>
<feature type="compositionally biased region" description="Basic and acidic residues" evidence="12">
    <location>
        <begin position="610"/>
        <end position="633"/>
    </location>
</feature>
<dbReference type="InterPro" id="IPR057325">
    <property type="entry name" value="DeaD_dimer"/>
</dbReference>
<dbReference type="EC" id="3.6.4.13" evidence="1"/>
<evidence type="ECO:0000256" key="12">
    <source>
        <dbReference type="SAM" id="MobiDB-lite"/>
    </source>
</evidence>
<dbReference type="InterPro" id="IPR001650">
    <property type="entry name" value="Helicase_C-like"/>
</dbReference>
<evidence type="ECO:0000256" key="9">
    <source>
        <dbReference type="ARBA" id="ARBA00047984"/>
    </source>
</evidence>
<evidence type="ECO:0000259" key="15">
    <source>
        <dbReference type="PROSITE" id="PS51195"/>
    </source>
</evidence>
<comment type="caution">
    <text evidence="16">The sequence shown here is derived from an EMBL/GenBank/DDBJ whole genome shotgun (WGS) entry which is preliminary data.</text>
</comment>
<dbReference type="PROSITE" id="PS51194">
    <property type="entry name" value="HELICASE_CTER"/>
    <property type="match status" value="1"/>
</dbReference>
<evidence type="ECO:0000256" key="2">
    <source>
        <dbReference type="ARBA" id="ARBA00022490"/>
    </source>
</evidence>
<dbReference type="InterPro" id="IPR011545">
    <property type="entry name" value="DEAD/DEAH_box_helicase_dom"/>
</dbReference>
<dbReference type="GO" id="GO:0033592">
    <property type="term" value="F:RNA strand annealing activity"/>
    <property type="evidence" value="ECO:0007669"/>
    <property type="project" value="TreeGrafter"/>
</dbReference>
<dbReference type="InterPro" id="IPR014001">
    <property type="entry name" value="Helicase_ATP-bd"/>
</dbReference>
<dbReference type="Pfam" id="PF00270">
    <property type="entry name" value="DEAD"/>
    <property type="match status" value="1"/>
</dbReference>
<name>A0A3N4ZSN6_9MICO</name>
<keyword evidence="5 11" id="KW-0347">Helicase</keyword>
<dbReference type="AlphaFoldDB" id="A0A3N4ZSN6"/>
<dbReference type="PROSITE" id="PS51192">
    <property type="entry name" value="HELICASE_ATP_BIND_1"/>
    <property type="match status" value="1"/>
</dbReference>
<keyword evidence="6 11" id="KW-0067">ATP-binding</keyword>
<dbReference type="GO" id="GO:0009409">
    <property type="term" value="P:response to cold"/>
    <property type="evidence" value="ECO:0007669"/>
    <property type="project" value="TreeGrafter"/>
</dbReference>
<feature type="domain" description="Helicase ATP-binding" evidence="13">
    <location>
        <begin position="87"/>
        <end position="258"/>
    </location>
</feature>
<keyword evidence="7" id="KW-0346">Stress response</keyword>
<evidence type="ECO:0000256" key="8">
    <source>
        <dbReference type="ARBA" id="ARBA00038437"/>
    </source>
</evidence>
<evidence type="ECO:0000256" key="11">
    <source>
        <dbReference type="RuleBase" id="RU000492"/>
    </source>
</evidence>
<dbReference type="SMART" id="SM00487">
    <property type="entry name" value="DEXDc"/>
    <property type="match status" value="1"/>
</dbReference>
<evidence type="ECO:0000256" key="3">
    <source>
        <dbReference type="ARBA" id="ARBA00022741"/>
    </source>
</evidence>
<comment type="catalytic activity">
    <reaction evidence="9">
        <text>ATP + H2O = ADP + phosphate + H(+)</text>
        <dbReference type="Rhea" id="RHEA:13065"/>
        <dbReference type="ChEBI" id="CHEBI:15377"/>
        <dbReference type="ChEBI" id="CHEBI:15378"/>
        <dbReference type="ChEBI" id="CHEBI:30616"/>
        <dbReference type="ChEBI" id="CHEBI:43474"/>
        <dbReference type="ChEBI" id="CHEBI:456216"/>
        <dbReference type="EC" id="3.6.4.13"/>
    </reaction>
</comment>
<evidence type="ECO:0000256" key="10">
    <source>
        <dbReference type="PROSITE-ProRule" id="PRU00552"/>
    </source>
</evidence>
<dbReference type="InterPro" id="IPR044742">
    <property type="entry name" value="DEAD/DEAH_RhlB"/>
</dbReference>
<dbReference type="EMBL" id="RKRA01000001">
    <property type="protein sequence ID" value="RPF28492.1"/>
    <property type="molecule type" value="Genomic_DNA"/>
</dbReference>
<evidence type="ECO:0000256" key="4">
    <source>
        <dbReference type="ARBA" id="ARBA00022801"/>
    </source>
</evidence>
<feature type="region of interest" description="Disordered" evidence="12">
    <location>
        <begin position="601"/>
        <end position="644"/>
    </location>
</feature>
<reference evidence="16 17" key="1">
    <citation type="submission" date="2018-11" db="EMBL/GenBank/DDBJ databases">
        <title>Sequencing the genomes of 1000 actinobacteria strains.</title>
        <authorList>
            <person name="Klenk H.-P."/>
        </authorList>
    </citation>
    <scope>NUCLEOTIDE SEQUENCE [LARGE SCALE GENOMIC DNA]</scope>
    <source>
        <strain evidence="16 17">DSM 14418</strain>
    </source>
</reference>
<evidence type="ECO:0000259" key="14">
    <source>
        <dbReference type="PROSITE" id="PS51194"/>
    </source>
</evidence>
<dbReference type="InterPro" id="IPR027417">
    <property type="entry name" value="P-loop_NTPase"/>
</dbReference>
<feature type="region of interest" description="Disordered" evidence="12">
    <location>
        <begin position="480"/>
        <end position="503"/>
    </location>
</feature>
<dbReference type="InterPro" id="IPR000629">
    <property type="entry name" value="RNA-helicase_DEAD-box_CS"/>
</dbReference>
<organism evidence="16 17">
    <name type="scientific">Georgenia muralis</name>
    <dbReference type="NCBI Taxonomy" id="154117"/>
    <lineage>
        <taxon>Bacteria</taxon>
        <taxon>Bacillati</taxon>
        <taxon>Actinomycetota</taxon>
        <taxon>Actinomycetes</taxon>
        <taxon>Micrococcales</taxon>
        <taxon>Bogoriellaceae</taxon>
        <taxon>Georgenia</taxon>
    </lineage>
</organism>
<dbReference type="GO" id="GO:0005829">
    <property type="term" value="C:cytosol"/>
    <property type="evidence" value="ECO:0007669"/>
    <property type="project" value="TreeGrafter"/>
</dbReference>
<feature type="compositionally biased region" description="Basic and acidic residues" evidence="12">
    <location>
        <begin position="484"/>
        <end position="501"/>
    </location>
</feature>